<protein>
    <submittedName>
        <fullName evidence="2">Uncharacterized protein</fullName>
    </submittedName>
</protein>
<reference evidence="2 3" key="1">
    <citation type="submission" date="2024-07" db="EMBL/GenBank/DDBJ databases">
        <title>Draft sequence of the Neodothiora populina.</title>
        <authorList>
            <person name="Drown D.D."/>
            <person name="Schuette U.S."/>
            <person name="Buechlein A.B."/>
            <person name="Rusch D.R."/>
            <person name="Winton L.W."/>
            <person name="Adams G.A."/>
        </authorList>
    </citation>
    <scope>NUCLEOTIDE SEQUENCE [LARGE SCALE GENOMIC DNA]</scope>
    <source>
        <strain evidence="2 3">CPC 39397</strain>
    </source>
</reference>
<feature type="compositionally biased region" description="Low complexity" evidence="1">
    <location>
        <begin position="27"/>
        <end position="39"/>
    </location>
</feature>
<gene>
    <name evidence="2" type="ORF">AAFC00_006249</name>
</gene>
<dbReference type="RefSeq" id="XP_069197383.1">
    <property type="nucleotide sequence ID" value="XM_069346174.1"/>
</dbReference>
<comment type="caution">
    <text evidence="2">The sequence shown here is derived from an EMBL/GenBank/DDBJ whole genome shotgun (WGS) entry which is preliminary data.</text>
</comment>
<sequence length="232" mass="25167">MGNKTSKPASRQTSASSTTPMTNDISNPTTPTPLLTNFPEHTPRSTPHGSAHSSASKTASSPMTPATPIFIFPSPLCNTPNEIVVSGFAGDSPSDSRSASLFGPQSSPTLQTGTLDEIQHISQPKPSRPHIRHLSELIDPAMLVDDDAAVRSPSGHMLDRRAYVEREDRPLSMRERQERVRHQVMLQRSQGNLREMALATNASQDDATKRPSTLIVTGSVGKRKKRCTCFGT</sequence>
<name>A0ABR3P4T7_9PEZI</name>
<dbReference type="EMBL" id="JBFMKM010000014">
    <property type="protein sequence ID" value="KAL1297701.1"/>
    <property type="molecule type" value="Genomic_DNA"/>
</dbReference>
<feature type="compositionally biased region" description="Polar residues" evidence="1">
    <location>
        <begin position="93"/>
        <end position="111"/>
    </location>
</feature>
<feature type="region of interest" description="Disordered" evidence="1">
    <location>
        <begin position="89"/>
        <end position="111"/>
    </location>
</feature>
<feature type="compositionally biased region" description="Low complexity" evidence="1">
    <location>
        <begin position="50"/>
        <end position="62"/>
    </location>
</feature>
<proteinExistence type="predicted"/>
<feature type="region of interest" description="Disordered" evidence="1">
    <location>
        <begin position="1"/>
        <end position="62"/>
    </location>
</feature>
<feature type="compositionally biased region" description="Polar residues" evidence="1">
    <location>
        <begin position="1"/>
        <end position="26"/>
    </location>
</feature>
<keyword evidence="3" id="KW-1185">Reference proteome</keyword>
<evidence type="ECO:0000313" key="3">
    <source>
        <dbReference type="Proteomes" id="UP001562354"/>
    </source>
</evidence>
<dbReference type="GeneID" id="95979948"/>
<dbReference type="Proteomes" id="UP001562354">
    <property type="component" value="Unassembled WGS sequence"/>
</dbReference>
<organism evidence="2 3">
    <name type="scientific">Neodothiora populina</name>
    <dbReference type="NCBI Taxonomy" id="2781224"/>
    <lineage>
        <taxon>Eukaryota</taxon>
        <taxon>Fungi</taxon>
        <taxon>Dikarya</taxon>
        <taxon>Ascomycota</taxon>
        <taxon>Pezizomycotina</taxon>
        <taxon>Dothideomycetes</taxon>
        <taxon>Dothideomycetidae</taxon>
        <taxon>Dothideales</taxon>
        <taxon>Dothioraceae</taxon>
        <taxon>Neodothiora</taxon>
    </lineage>
</organism>
<evidence type="ECO:0000256" key="1">
    <source>
        <dbReference type="SAM" id="MobiDB-lite"/>
    </source>
</evidence>
<evidence type="ECO:0000313" key="2">
    <source>
        <dbReference type="EMBL" id="KAL1297701.1"/>
    </source>
</evidence>
<accession>A0ABR3P4T7</accession>